<evidence type="ECO:0000313" key="7">
    <source>
        <dbReference type="Proteomes" id="UP000245624"/>
    </source>
</evidence>
<gene>
    <name evidence="6" type="ORF">DLJ74_04480</name>
</gene>
<dbReference type="InterPro" id="IPR013785">
    <property type="entry name" value="Aldolase_TIM"/>
</dbReference>
<organism evidence="6 7">
    <name type="scientific">Gracilibacillus dipsosauri</name>
    <dbReference type="NCBI Taxonomy" id="178340"/>
    <lineage>
        <taxon>Bacteria</taxon>
        <taxon>Bacillati</taxon>
        <taxon>Bacillota</taxon>
        <taxon>Bacilli</taxon>
        <taxon>Bacillales</taxon>
        <taxon>Bacillaceae</taxon>
        <taxon>Gracilibacillus</taxon>
    </lineage>
</organism>
<keyword evidence="3" id="KW-0288">FMN</keyword>
<keyword evidence="4" id="KW-0560">Oxidoreductase</keyword>
<feature type="domain" description="FMN hydroxy acid dehydrogenase" evidence="5">
    <location>
        <begin position="56"/>
        <end position="299"/>
    </location>
</feature>
<dbReference type="PANTHER" id="PTHR10578">
    <property type="entry name" value="S -2-HYDROXY-ACID OXIDASE-RELATED"/>
    <property type="match status" value="1"/>
</dbReference>
<proteinExistence type="predicted"/>
<dbReference type="GO" id="GO:0016491">
    <property type="term" value="F:oxidoreductase activity"/>
    <property type="evidence" value="ECO:0007669"/>
    <property type="project" value="UniProtKB-KW"/>
</dbReference>
<keyword evidence="2" id="KW-0285">Flavoprotein</keyword>
<sequence>MTVTKMNWIKLLEEEAKQKLTPTVLEYLNRSTESTYGNEEIKFNNPKKTINKLPTILLGAVGAQTYFHEDGELATAKAAAEKNIPFIVGINSSYSVEEISDVSNEHTLWFSANLLQDIDLTKHFVQRAELAGYQAIVIPLSNNSVNGMDSCEKGNGNFVVDPIFHRKAYGKDKEAFQQLILSEYNTSSVNWEKINYLQQFTTLPVYLQGDVQEQDIRQALKYRISGVILPNGLKLRAMRDIVGEAFHLIVETDVYSKEDIQYYLASGADAVSIQKAYIYGLSTDGISGVKKVIDQLISY</sequence>
<evidence type="ECO:0000313" key="6">
    <source>
        <dbReference type="EMBL" id="PWU69249.1"/>
    </source>
</evidence>
<evidence type="ECO:0000256" key="4">
    <source>
        <dbReference type="ARBA" id="ARBA00023002"/>
    </source>
</evidence>
<dbReference type="OrthoDB" id="9770452at2"/>
<comment type="cofactor">
    <cofactor evidence="1">
        <name>FMN</name>
        <dbReference type="ChEBI" id="CHEBI:58210"/>
    </cofactor>
</comment>
<reference evidence="6 7" key="1">
    <citation type="submission" date="2018-05" db="EMBL/GenBank/DDBJ databases">
        <title>Genomic analysis of Gracilibacillus dipsosauri DD1 reveals novel features of a salt-tolerant amylase.</title>
        <authorList>
            <person name="Deutch C.E."/>
            <person name="Yang S."/>
        </authorList>
    </citation>
    <scope>NUCLEOTIDE SEQUENCE [LARGE SCALE GENOMIC DNA]</scope>
    <source>
        <strain evidence="6 7">DD1</strain>
    </source>
</reference>
<dbReference type="SUPFAM" id="SSF51395">
    <property type="entry name" value="FMN-linked oxidoreductases"/>
    <property type="match status" value="1"/>
</dbReference>
<evidence type="ECO:0000256" key="1">
    <source>
        <dbReference type="ARBA" id="ARBA00001917"/>
    </source>
</evidence>
<dbReference type="Pfam" id="PF01070">
    <property type="entry name" value="FMN_dh"/>
    <property type="match status" value="1"/>
</dbReference>
<accession>A0A317L663</accession>
<dbReference type="PANTHER" id="PTHR10578:SF107">
    <property type="entry name" value="2-HYDROXYACID OXIDASE 1"/>
    <property type="match status" value="1"/>
</dbReference>
<dbReference type="PROSITE" id="PS51349">
    <property type="entry name" value="FMN_HYDROXY_ACID_DH_2"/>
    <property type="match status" value="1"/>
</dbReference>
<keyword evidence="7" id="KW-1185">Reference proteome</keyword>
<comment type="caution">
    <text evidence="6">The sequence shown here is derived from an EMBL/GenBank/DDBJ whole genome shotgun (WGS) entry which is preliminary data.</text>
</comment>
<name>A0A317L663_9BACI</name>
<dbReference type="InterPro" id="IPR000262">
    <property type="entry name" value="FMN-dep_DH"/>
</dbReference>
<dbReference type="EMBL" id="QGTD01000005">
    <property type="protein sequence ID" value="PWU69249.1"/>
    <property type="molecule type" value="Genomic_DNA"/>
</dbReference>
<dbReference type="AlphaFoldDB" id="A0A317L663"/>
<evidence type="ECO:0000256" key="2">
    <source>
        <dbReference type="ARBA" id="ARBA00022630"/>
    </source>
</evidence>
<evidence type="ECO:0000259" key="5">
    <source>
        <dbReference type="PROSITE" id="PS51349"/>
    </source>
</evidence>
<dbReference type="Proteomes" id="UP000245624">
    <property type="component" value="Unassembled WGS sequence"/>
</dbReference>
<dbReference type="RefSeq" id="WP_054859921.1">
    <property type="nucleotide sequence ID" value="NZ_QGTD01000005.1"/>
</dbReference>
<evidence type="ECO:0000256" key="3">
    <source>
        <dbReference type="ARBA" id="ARBA00022643"/>
    </source>
</evidence>
<dbReference type="InterPro" id="IPR037396">
    <property type="entry name" value="FMN_HAD"/>
</dbReference>
<protein>
    <recommendedName>
        <fullName evidence="5">FMN hydroxy acid dehydrogenase domain-containing protein</fullName>
    </recommendedName>
</protein>
<dbReference type="Gene3D" id="3.20.20.70">
    <property type="entry name" value="Aldolase class I"/>
    <property type="match status" value="1"/>
</dbReference>